<keyword evidence="1" id="KW-0479">Metal-binding</keyword>
<gene>
    <name evidence="3" type="primary">idsA</name>
</gene>
<protein>
    <submittedName>
        <fullName evidence="3">Polyprenyl synthetase (IdsA)</fullName>
        <ecNumber evidence="3">2.5.1.1</ecNumber>
    </submittedName>
</protein>
<dbReference type="EC" id="2.5.1.1" evidence="3"/>
<name>A0A075FQC4_9ARCH</name>
<dbReference type="GO" id="GO:0046872">
    <property type="term" value="F:metal ion binding"/>
    <property type="evidence" value="ECO:0007669"/>
    <property type="project" value="UniProtKB-KW"/>
</dbReference>
<evidence type="ECO:0000313" key="3">
    <source>
        <dbReference type="EMBL" id="AIE93875.1"/>
    </source>
</evidence>
<dbReference type="SUPFAM" id="SSF48576">
    <property type="entry name" value="Terpenoid synthases"/>
    <property type="match status" value="1"/>
</dbReference>
<evidence type="ECO:0000256" key="2">
    <source>
        <dbReference type="ARBA" id="ARBA00022842"/>
    </source>
</evidence>
<dbReference type="InterPro" id="IPR008949">
    <property type="entry name" value="Isoprenoid_synthase_dom_sf"/>
</dbReference>
<dbReference type="InterPro" id="IPR033749">
    <property type="entry name" value="Polyprenyl_synt_CS"/>
</dbReference>
<dbReference type="GO" id="GO:0004161">
    <property type="term" value="F:dimethylallyltranstransferase activity"/>
    <property type="evidence" value="ECO:0007669"/>
    <property type="project" value="UniProtKB-EC"/>
</dbReference>
<dbReference type="AlphaFoldDB" id="A0A075FQC4"/>
<reference evidence="3" key="1">
    <citation type="journal article" date="2014" name="Genome Biol. Evol.">
        <title>Pangenome evidence for extensive interdomain horizontal transfer affecting lineage core and shell genes in uncultured planktonic thaumarchaeota and euryarchaeota.</title>
        <authorList>
            <person name="Deschamps P."/>
            <person name="Zivanovic Y."/>
            <person name="Moreira D."/>
            <person name="Rodriguez-Valera F."/>
            <person name="Lopez-Garcia P."/>
        </authorList>
    </citation>
    <scope>NUCLEOTIDE SEQUENCE</scope>
</reference>
<dbReference type="Pfam" id="PF00348">
    <property type="entry name" value="polyprenyl_synt"/>
    <property type="match status" value="1"/>
</dbReference>
<dbReference type="PROSITE" id="PS00444">
    <property type="entry name" value="POLYPRENYL_SYNTHASE_2"/>
    <property type="match status" value="1"/>
</dbReference>
<dbReference type="Gene3D" id="1.10.600.10">
    <property type="entry name" value="Farnesyl Diphosphate Synthase"/>
    <property type="match status" value="1"/>
</dbReference>
<dbReference type="GO" id="GO:0008299">
    <property type="term" value="P:isoprenoid biosynthetic process"/>
    <property type="evidence" value="ECO:0007669"/>
    <property type="project" value="InterPro"/>
</dbReference>
<proteinExistence type="predicted"/>
<keyword evidence="3" id="KW-0808">Transferase</keyword>
<sequence length="46" mass="5064">MGAICAKRKQKDVKNLSSFGRNLGIVFQITDDLIGIIGDSKITKNR</sequence>
<dbReference type="EMBL" id="KF900406">
    <property type="protein sequence ID" value="AIE93875.1"/>
    <property type="molecule type" value="Genomic_DNA"/>
</dbReference>
<accession>A0A075FQC4</accession>
<dbReference type="InterPro" id="IPR000092">
    <property type="entry name" value="Polyprenyl_synt"/>
</dbReference>
<keyword evidence="2" id="KW-0460">Magnesium</keyword>
<evidence type="ECO:0000256" key="1">
    <source>
        <dbReference type="ARBA" id="ARBA00022723"/>
    </source>
</evidence>
<organism evidence="3">
    <name type="scientific">uncultured marine thaumarchaeote AD1000_41_B03</name>
    <dbReference type="NCBI Taxonomy" id="1455915"/>
    <lineage>
        <taxon>Archaea</taxon>
        <taxon>Nitrososphaerota</taxon>
        <taxon>environmental samples</taxon>
    </lineage>
</organism>